<dbReference type="SUPFAM" id="SSF54427">
    <property type="entry name" value="NTF2-like"/>
    <property type="match status" value="1"/>
</dbReference>
<protein>
    <recommendedName>
        <fullName evidence="3">SnoaL-like domain-containing protein</fullName>
    </recommendedName>
</protein>
<dbReference type="InterPro" id="IPR009959">
    <property type="entry name" value="Cyclase_SnoaL-like"/>
</dbReference>
<dbReference type="Proteomes" id="UP001153069">
    <property type="component" value="Unassembled WGS sequence"/>
</dbReference>
<organism evidence="1 2">
    <name type="scientific">Seminavis robusta</name>
    <dbReference type="NCBI Taxonomy" id="568900"/>
    <lineage>
        <taxon>Eukaryota</taxon>
        <taxon>Sar</taxon>
        <taxon>Stramenopiles</taxon>
        <taxon>Ochrophyta</taxon>
        <taxon>Bacillariophyta</taxon>
        <taxon>Bacillariophyceae</taxon>
        <taxon>Bacillariophycidae</taxon>
        <taxon>Naviculales</taxon>
        <taxon>Naviculaceae</taxon>
        <taxon>Seminavis</taxon>
    </lineage>
</organism>
<comment type="caution">
    <text evidence="1">The sequence shown here is derived from an EMBL/GenBank/DDBJ whole genome shotgun (WGS) entry which is preliminary data.</text>
</comment>
<gene>
    <name evidence="1" type="ORF">SEMRO_1704_G292380.1</name>
</gene>
<keyword evidence="2" id="KW-1185">Reference proteome</keyword>
<accession>A0A9N8EQW9</accession>
<dbReference type="AlphaFoldDB" id="A0A9N8EQW9"/>
<proteinExistence type="predicted"/>
<reference evidence="1" key="1">
    <citation type="submission" date="2020-06" db="EMBL/GenBank/DDBJ databases">
        <authorList>
            <consortium name="Plant Systems Biology data submission"/>
        </authorList>
    </citation>
    <scope>NUCLEOTIDE SEQUENCE</scope>
    <source>
        <strain evidence="1">D6</strain>
    </source>
</reference>
<evidence type="ECO:0008006" key="3">
    <source>
        <dbReference type="Google" id="ProtNLM"/>
    </source>
</evidence>
<evidence type="ECO:0000313" key="2">
    <source>
        <dbReference type="Proteomes" id="UP001153069"/>
    </source>
</evidence>
<dbReference type="GO" id="GO:0030638">
    <property type="term" value="P:polyketide metabolic process"/>
    <property type="evidence" value="ECO:0007669"/>
    <property type="project" value="InterPro"/>
</dbReference>
<evidence type="ECO:0000313" key="1">
    <source>
        <dbReference type="EMBL" id="CAB9525636.1"/>
    </source>
</evidence>
<dbReference type="EMBL" id="CAICTM010001702">
    <property type="protein sequence ID" value="CAB9525636.1"/>
    <property type="molecule type" value="Genomic_DNA"/>
</dbReference>
<name>A0A9N8EQW9_9STRA</name>
<dbReference type="Pfam" id="PF07366">
    <property type="entry name" value="SnoaL"/>
    <property type="match status" value="1"/>
</dbReference>
<sequence length="148" mass="16916">MENAKLTREFMRRYNNHDLPGARAMLTDDYFTVFRDHEMTWDDLKSETQKISDAFPDYKFLFERLEARSDGVVILHNFVPSGTHTGTPYGFGPCPEIPPTGVHVQNDPEEVIHFYFRNGKICQNAVYTDGEFVGPVGIYTQIGGFPFA</sequence>
<dbReference type="Gene3D" id="3.10.450.50">
    <property type="match status" value="1"/>
</dbReference>
<dbReference type="InterPro" id="IPR032710">
    <property type="entry name" value="NTF2-like_dom_sf"/>
</dbReference>